<feature type="domain" description="Bacterial Ig-like" evidence="8">
    <location>
        <begin position="708"/>
        <end position="800"/>
    </location>
</feature>
<dbReference type="InterPro" id="IPR011050">
    <property type="entry name" value="Pectin_lyase_fold/virulence"/>
</dbReference>
<evidence type="ECO:0000259" key="8">
    <source>
        <dbReference type="Pfam" id="PF16640"/>
    </source>
</evidence>
<gene>
    <name evidence="9" type="ORF">EDE15_4112</name>
</gene>
<dbReference type="InterPro" id="IPR013783">
    <property type="entry name" value="Ig-like_fold"/>
</dbReference>
<dbReference type="GO" id="GO:0008270">
    <property type="term" value="F:zinc ion binding"/>
    <property type="evidence" value="ECO:0007669"/>
    <property type="project" value="UniProtKB-KW"/>
</dbReference>
<dbReference type="InterPro" id="IPR011042">
    <property type="entry name" value="6-blade_b-propeller_TolB-like"/>
</dbReference>
<evidence type="ECO:0000313" key="10">
    <source>
        <dbReference type="Proteomes" id="UP000269669"/>
    </source>
</evidence>
<dbReference type="Gene3D" id="2.120.10.30">
    <property type="entry name" value="TolB, C-terminal domain"/>
    <property type="match status" value="4"/>
</dbReference>
<dbReference type="SUPFAM" id="SSF63825">
    <property type="entry name" value="YWTD domain"/>
    <property type="match status" value="1"/>
</dbReference>
<dbReference type="InterPro" id="IPR000743">
    <property type="entry name" value="Glyco_hydro_28"/>
</dbReference>
<evidence type="ECO:0000256" key="2">
    <source>
        <dbReference type="ARBA" id="ARBA00022737"/>
    </source>
</evidence>
<dbReference type="PROSITE" id="PS51125">
    <property type="entry name" value="NHL"/>
    <property type="match status" value="1"/>
</dbReference>
<feature type="signal peptide" evidence="7">
    <location>
        <begin position="1"/>
        <end position="29"/>
    </location>
</feature>
<name>A0A3R9QK88_9BACT</name>
<dbReference type="InterPro" id="IPR001258">
    <property type="entry name" value="NHL_repeat"/>
</dbReference>
<keyword evidence="7" id="KW-0732">Signal</keyword>
<dbReference type="Proteomes" id="UP000269669">
    <property type="component" value="Unassembled WGS sequence"/>
</dbReference>
<evidence type="ECO:0000256" key="4">
    <source>
        <dbReference type="ARBA" id="ARBA00023295"/>
    </source>
</evidence>
<feature type="chain" id="PRO_5018596599" evidence="7">
    <location>
        <begin position="30"/>
        <end position="1767"/>
    </location>
</feature>
<evidence type="ECO:0000256" key="5">
    <source>
        <dbReference type="PROSITE-ProRule" id="PRU00504"/>
    </source>
</evidence>
<dbReference type="CDD" id="cd05819">
    <property type="entry name" value="NHL"/>
    <property type="match status" value="2"/>
</dbReference>
<accession>A0A3R9QK88</accession>
<dbReference type="InterPro" id="IPR032109">
    <property type="entry name" value="Big_3_5"/>
</dbReference>
<dbReference type="RefSeq" id="WP_185827258.1">
    <property type="nucleotide sequence ID" value="NZ_RSDW01000001.1"/>
</dbReference>
<sequence>MNFMVAFRRSSLTTLLLCGALSPSLFSQAPAVATGDTRSVVEPAFPSTCQALMASFHDVSEDVPASVEAASTKLDQSRLQTALNACQGTNQAVELSMDASGNNAFLTGPITIPTGVTLLVDPGVTLYFSRNAQDYDTTPGTHTCGTVNNNSNTASCQNLISITNANNSGIMGFGKLNGRGGDVVLNSFPTAGFEGSTTGKTWWDLATDADSLGASQQNPRGLQISKSTNITLYKITFKNSPNFHVALNTVTGFTAWDMKIVTPYNARNTDGIDPGNTTNATITNSWISDGDDNVAVGAPNSASSNISVINNHFFAGHGESIGSFTTGGVNNVLYDNNLMYGDAEVDGSNSTGIRIKSANDRGNVVQNIQYSNSCFADHGTQIQFTPLYNTNPGTLTPNFKNILLQNLRFSNQGPTATGSFTFLGASNNGTINPLIVTLDNVTVDTVAASNIVAPSNAQITFGPGQVSSNFVSLLNAYNGTNGNVIIDNRTAPALVAPACNFTFLAPELTGPQGSSQNVTAGQFPTAVVILTPAFASNSYPYPSGTVTLTDEASRTFTASLPGTGDTVFIPITNAPTGTHTYTASFSGSAPYAAIPTFGSYAVTVGAGNLSSTTTSLSGVVSPTTFGAGFTATATVSGSSNPSGSVGFLINGAVYATVPLVGGVASFTFNLPTGAYSLGAVYNGDTSNAGSFSAASPVTISPAQTLTTLTSSTTTTTVGTPVSLTATVSSVAGTPTGSVSFSYTTASNSTPTLVGSGALTNGTAVFSALLPQGIDSVSASYVASANFAASTSSPAITITVNAAPIIPLSAAPVAMPYTITTIVGGATSSSANTTCTGSLDSFGNGCQATAIMITGGTSADLRSAAVDPFGNVYFTDANASQIRKVSTSGIVTNFAGYVSGTACVPTTTVGCTPTLVKLNKARGDYADPLGNIYIGGYNDNKVQVVHVADGKMYLIAGTGSSNFSGDGGAASSATLKGPRGVWTDPAGNIYIADSGNNRIREVLNPASGLAGAGNIQTIAGSGATSSTGDNGLATLATLNNPQGVLVDSSSNVYIAESSKVRVVCVACTPGSNLYNLLNKVGVASPVNGDIYTLAGTSTSSNSSLAPGLSTAVNMGPQKLAMDADGNLYIADSSNNVVWFLEGRTGYTHVVAGGGTGTSCAASPIGDSCVGTQAIVGSNGGNGMGVALDQQGNLYISDSTNIRIRKVSNNLRFAASAVGTPAAHTVQLHFIPSDAPSAIALSSPDFTLSAGACTTNSDTTQDCIYTASFTPAVAGSRAAPLTINTSLNNPAYLGLTGTGVGAGATLDPARQLTFGQNLTVNALATDNAGNVYVADAISRSVLKFAPGAAAAGASAPFSTLGSFTNPSALAVDSAGNVFVADATTGEITQLPPSGTPKTLPIAFTSPQSLAVDSLNNLYVSDATAKTITEIGSNQIASRVIANTGLAKPTGVAVDTNANIFVADPTASAVYRFDAQSLARTTASSAVAAPTAVAVDAAGNLLLTDSSTTNIIAVPASPSSAPFTVAPVASVSALALDSIGNLYAASPANQILALERTQALTAFTSTSAPPITVNLLSTGNAAASLALKDPDQTNFALTQTATTDCAIASPISIAAGGACQFNSQFTPASFLNFTNTATFSGNAANANLATPAALQIVQTGNNAPIPGTVQLITTATLSKLGGSGYQAVVTITNNGTGTAQNVKLTAATLGSATGTPLPLSLGNIPPAGGSAITVVSFSSAAGADGAPAAERYSGTYTGGSFGGSIRATLP</sequence>
<feature type="repeat" description="NHL" evidence="5">
    <location>
        <begin position="1355"/>
        <end position="1391"/>
    </location>
</feature>
<proteinExistence type="inferred from homology"/>
<dbReference type="Pfam" id="PF16640">
    <property type="entry name" value="Big_3_5"/>
    <property type="match status" value="2"/>
</dbReference>
<evidence type="ECO:0000256" key="1">
    <source>
        <dbReference type="ARBA" id="ARBA00008834"/>
    </source>
</evidence>
<dbReference type="SUPFAM" id="SSF51126">
    <property type="entry name" value="Pectin lyase-like"/>
    <property type="match status" value="1"/>
</dbReference>
<dbReference type="Gene3D" id="2.60.40.10">
    <property type="entry name" value="Immunoglobulins"/>
    <property type="match status" value="2"/>
</dbReference>
<keyword evidence="2" id="KW-0677">Repeat</keyword>
<dbReference type="PANTHER" id="PTHR24104">
    <property type="entry name" value="E3 UBIQUITIN-PROTEIN LIGASE NHLRC1-RELATED"/>
    <property type="match status" value="1"/>
</dbReference>
<dbReference type="Pfam" id="PF00295">
    <property type="entry name" value="Glyco_hydro_28"/>
    <property type="match status" value="1"/>
</dbReference>
<evidence type="ECO:0000256" key="7">
    <source>
        <dbReference type="SAM" id="SignalP"/>
    </source>
</evidence>
<dbReference type="GO" id="GO:0005975">
    <property type="term" value="P:carbohydrate metabolic process"/>
    <property type="evidence" value="ECO:0007669"/>
    <property type="project" value="InterPro"/>
</dbReference>
<protein>
    <submittedName>
        <fullName evidence="9">Ig-like domain-containing protein</fullName>
    </submittedName>
</protein>
<dbReference type="SUPFAM" id="SSF101898">
    <property type="entry name" value="NHL repeat"/>
    <property type="match status" value="1"/>
</dbReference>
<dbReference type="PANTHER" id="PTHR24104:SF25">
    <property type="entry name" value="PROTEIN LIN-41"/>
    <property type="match status" value="1"/>
</dbReference>
<dbReference type="EMBL" id="RSDW01000001">
    <property type="protein sequence ID" value="RSL18524.1"/>
    <property type="molecule type" value="Genomic_DNA"/>
</dbReference>
<organism evidence="9 10">
    <name type="scientific">Edaphobacter aggregans</name>
    <dbReference type="NCBI Taxonomy" id="570835"/>
    <lineage>
        <taxon>Bacteria</taxon>
        <taxon>Pseudomonadati</taxon>
        <taxon>Acidobacteriota</taxon>
        <taxon>Terriglobia</taxon>
        <taxon>Terriglobales</taxon>
        <taxon>Acidobacteriaceae</taxon>
        <taxon>Edaphobacter</taxon>
    </lineage>
</organism>
<comment type="similarity">
    <text evidence="1 6">Belongs to the glycosyl hydrolase 28 family.</text>
</comment>
<comment type="caution">
    <text evidence="9">The sequence shown here is derived from an EMBL/GenBank/DDBJ whole genome shotgun (WGS) entry which is preliminary data.</text>
</comment>
<dbReference type="InterPro" id="IPR050952">
    <property type="entry name" value="TRIM-NHL_E3_ligases"/>
</dbReference>
<reference evidence="9 10" key="1">
    <citation type="submission" date="2018-12" db="EMBL/GenBank/DDBJ databases">
        <title>Sequencing of bacterial isolates from soil warming experiment in Harvard Forest, Massachusetts, USA.</title>
        <authorList>
            <person name="Deangelis K."/>
        </authorList>
    </citation>
    <scope>NUCLEOTIDE SEQUENCE [LARGE SCALE GENOMIC DNA]</scope>
    <source>
        <strain evidence="9 10">EB153</strain>
    </source>
</reference>
<evidence type="ECO:0000313" key="9">
    <source>
        <dbReference type="EMBL" id="RSL18524.1"/>
    </source>
</evidence>
<dbReference type="InterPro" id="IPR012334">
    <property type="entry name" value="Pectin_lyas_fold"/>
</dbReference>
<dbReference type="GO" id="GO:0004650">
    <property type="term" value="F:polygalacturonase activity"/>
    <property type="evidence" value="ECO:0007669"/>
    <property type="project" value="InterPro"/>
</dbReference>
<keyword evidence="10" id="KW-1185">Reference proteome</keyword>
<keyword evidence="3 6" id="KW-0378">Hydrolase</keyword>
<dbReference type="Gene3D" id="2.160.20.10">
    <property type="entry name" value="Single-stranded right-handed beta-helix, Pectin lyase-like"/>
    <property type="match status" value="1"/>
</dbReference>
<keyword evidence="4 6" id="KW-0326">Glycosidase</keyword>
<evidence type="ECO:0000256" key="6">
    <source>
        <dbReference type="RuleBase" id="RU361169"/>
    </source>
</evidence>
<evidence type="ECO:0000256" key="3">
    <source>
        <dbReference type="ARBA" id="ARBA00022801"/>
    </source>
</evidence>
<feature type="domain" description="Bacterial Ig-like" evidence="8">
    <location>
        <begin position="621"/>
        <end position="699"/>
    </location>
</feature>